<accession>A0A3G1L2E2</accession>
<protein>
    <recommendedName>
        <fullName evidence="4">Probable glycine dehydrogenase (decarboxylating) subunit 1</fullName>
        <ecNumber evidence="4">1.4.4.2</ecNumber>
    </recommendedName>
    <alternativeName>
        <fullName evidence="4">Glycine cleavage system P-protein subunit 1</fullName>
    </alternativeName>
    <alternativeName>
        <fullName evidence="4">Glycine decarboxylase subunit 1</fullName>
    </alternativeName>
    <alternativeName>
        <fullName evidence="4">Glycine dehydrogenase (aminomethyl-transferring) subunit 1</fullName>
    </alternativeName>
</protein>
<gene>
    <name evidence="4" type="primary">gcvPA</name>
    <name evidence="6" type="ORF">DCMF_21775</name>
</gene>
<proteinExistence type="inferred from homology"/>
<dbReference type="PANTHER" id="PTHR42806">
    <property type="entry name" value="GLYCINE CLEAVAGE SYSTEM P-PROTEIN"/>
    <property type="match status" value="1"/>
</dbReference>
<dbReference type="Proteomes" id="UP000323521">
    <property type="component" value="Chromosome"/>
</dbReference>
<dbReference type="EMBL" id="CP017634">
    <property type="protein sequence ID" value="ATW28808.1"/>
    <property type="molecule type" value="Genomic_DNA"/>
</dbReference>
<comment type="subunit">
    <text evidence="4">The glycine cleavage system is composed of four proteins: P, T, L and H. In this organism, the P 'protein' is a heterodimer of two subunits.</text>
</comment>
<dbReference type="GO" id="GO:0009116">
    <property type="term" value="P:nucleoside metabolic process"/>
    <property type="evidence" value="ECO:0007669"/>
    <property type="project" value="InterPro"/>
</dbReference>
<comment type="function">
    <text evidence="1 4">The glycine cleavage system catalyzes the degradation of glycine. The P protein binds the alpha-amino group of glycine through its pyridoxal phosphate cofactor; CO(2) is released and the remaining methylamine moiety is then transferred to the lipoamide cofactor of the H protein.</text>
</comment>
<dbReference type="GO" id="GO:0004375">
    <property type="term" value="F:glycine dehydrogenase (decarboxylating) activity"/>
    <property type="evidence" value="ECO:0007669"/>
    <property type="project" value="UniProtKB-EC"/>
</dbReference>
<dbReference type="Pfam" id="PF02347">
    <property type="entry name" value="GDC-P"/>
    <property type="match status" value="1"/>
</dbReference>
<dbReference type="Gene3D" id="6.20.440.10">
    <property type="match status" value="1"/>
</dbReference>
<dbReference type="HAMAP" id="MF_00712">
    <property type="entry name" value="GcvPA"/>
    <property type="match status" value="1"/>
</dbReference>
<feature type="domain" description="Glycine cleavage system P-protein N-terminal" evidence="5">
    <location>
        <begin position="1"/>
        <end position="426"/>
    </location>
</feature>
<dbReference type="KEGG" id="fwa:DCMF_21775"/>
<evidence type="ECO:0000256" key="1">
    <source>
        <dbReference type="ARBA" id="ARBA00003788"/>
    </source>
</evidence>
<reference evidence="6 7" key="1">
    <citation type="submission" date="2016-10" db="EMBL/GenBank/DDBJ databases">
        <title>Complete Genome Sequence of Peptococcaceae strain DCMF.</title>
        <authorList>
            <person name="Edwards R.J."/>
            <person name="Holland S.I."/>
            <person name="Deshpande N.P."/>
            <person name="Wong Y.K."/>
            <person name="Ertan H."/>
            <person name="Manefield M."/>
            <person name="Russell T.L."/>
            <person name="Lee M.J."/>
        </authorList>
    </citation>
    <scope>NUCLEOTIDE SEQUENCE [LARGE SCALE GENOMIC DNA]</scope>
    <source>
        <strain evidence="6 7">DCMF</strain>
    </source>
</reference>
<evidence type="ECO:0000313" key="7">
    <source>
        <dbReference type="Proteomes" id="UP000323521"/>
    </source>
</evidence>
<dbReference type="GO" id="GO:0019464">
    <property type="term" value="P:glycine decarboxylation via glycine cleavage system"/>
    <property type="evidence" value="ECO:0007669"/>
    <property type="project" value="UniProtKB-UniRule"/>
</dbReference>
<dbReference type="InterPro" id="IPR020581">
    <property type="entry name" value="GDC_P"/>
</dbReference>
<dbReference type="PIRSF" id="PIRSF006815">
    <property type="entry name" value="GcvPA"/>
    <property type="match status" value="1"/>
</dbReference>
<dbReference type="PANTHER" id="PTHR42806:SF1">
    <property type="entry name" value="GLYCINE DEHYDROGENASE (DECARBOXYLATING)"/>
    <property type="match status" value="1"/>
</dbReference>
<evidence type="ECO:0000313" key="6">
    <source>
        <dbReference type="EMBL" id="ATW28808.1"/>
    </source>
</evidence>
<organism evidence="6 7">
    <name type="scientific">Formimonas warabiya</name>
    <dbReference type="NCBI Taxonomy" id="1761012"/>
    <lineage>
        <taxon>Bacteria</taxon>
        <taxon>Bacillati</taxon>
        <taxon>Bacillota</taxon>
        <taxon>Clostridia</taxon>
        <taxon>Eubacteriales</taxon>
        <taxon>Peptococcaceae</taxon>
        <taxon>Candidatus Formimonas</taxon>
    </lineage>
</organism>
<dbReference type="InterPro" id="IPR015424">
    <property type="entry name" value="PyrdxlP-dep_Trfase"/>
</dbReference>
<sequence>MLKEIGLDTTEDLFQDVPPEVRLKRKLDLPEELSEMELVRHMRNLAQRNCSLEEYPCFLGAGAYDHFVPSVIDQLISRQEFYTAYTPYQPEISQGTLQSIFEYQTFVCELTGMDVANASMYDGASALAEAALMACQSVRRQEILVAKSVHPESREVIDTYCKFRGIRVQEVGYQNGQVDLKDLESKITANTAAVIVQSPNFFGIMESLKEIAELAHGNKSLFVVSVDPVSLAVLKSPGELGADIVVGEGQALGNPVSFGGPYLGFFAATEKLMRKMPGRIVGETVDKFGNRGFVLTIQTREQHIRREKATSNICSNEALNALTATIYLTLLGKQGLKEVAHLCLQKAHYTFDQLVKTGKFSPAFTAPFFKEFVLRTDTPVQELNQRLLREKIIGGYDLGRDYPELAPGWLIAVTEKRTRSEIDALVRKAGEMA</sequence>
<evidence type="ECO:0000256" key="2">
    <source>
        <dbReference type="ARBA" id="ARBA00023002"/>
    </source>
</evidence>
<dbReference type="InterPro" id="IPR015421">
    <property type="entry name" value="PyrdxlP-dep_Trfase_major"/>
</dbReference>
<comment type="catalytic activity">
    <reaction evidence="3 4">
        <text>N(6)-[(R)-lipoyl]-L-lysyl-[glycine-cleavage complex H protein] + glycine + H(+) = N(6)-[(R)-S(8)-aminomethyldihydrolipoyl]-L-lysyl-[glycine-cleavage complex H protein] + CO2</text>
        <dbReference type="Rhea" id="RHEA:24304"/>
        <dbReference type="Rhea" id="RHEA-COMP:10494"/>
        <dbReference type="Rhea" id="RHEA-COMP:10495"/>
        <dbReference type="ChEBI" id="CHEBI:15378"/>
        <dbReference type="ChEBI" id="CHEBI:16526"/>
        <dbReference type="ChEBI" id="CHEBI:57305"/>
        <dbReference type="ChEBI" id="CHEBI:83099"/>
        <dbReference type="ChEBI" id="CHEBI:83143"/>
        <dbReference type="EC" id="1.4.4.2"/>
    </reaction>
</comment>
<evidence type="ECO:0000256" key="3">
    <source>
        <dbReference type="ARBA" id="ARBA00049026"/>
    </source>
</evidence>
<dbReference type="CDD" id="cd00613">
    <property type="entry name" value="GDC-P"/>
    <property type="match status" value="1"/>
</dbReference>
<evidence type="ECO:0000259" key="5">
    <source>
        <dbReference type="Pfam" id="PF02347"/>
    </source>
</evidence>
<name>A0A3G1L2E2_FORW1</name>
<dbReference type="InterPro" id="IPR015422">
    <property type="entry name" value="PyrdxlP-dep_Trfase_small"/>
</dbReference>
<dbReference type="AlphaFoldDB" id="A0A3G1L2E2"/>
<dbReference type="Gene3D" id="3.40.640.10">
    <property type="entry name" value="Type I PLP-dependent aspartate aminotransferase-like (Major domain)"/>
    <property type="match status" value="1"/>
</dbReference>
<comment type="similarity">
    <text evidence="4">Belongs to the GcvP family. N-terminal subunit subfamily.</text>
</comment>
<dbReference type="InterPro" id="IPR023010">
    <property type="entry name" value="GcvPA"/>
</dbReference>
<dbReference type="EC" id="1.4.4.2" evidence="4"/>
<dbReference type="NCBIfam" id="NF001696">
    <property type="entry name" value="PRK00451.1"/>
    <property type="match status" value="1"/>
</dbReference>
<dbReference type="InterPro" id="IPR049315">
    <property type="entry name" value="GDC-P_N"/>
</dbReference>
<evidence type="ECO:0000256" key="4">
    <source>
        <dbReference type="HAMAP-Rule" id="MF_00712"/>
    </source>
</evidence>
<keyword evidence="7" id="KW-1185">Reference proteome</keyword>
<dbReference type="SUPFAM" id="SSF53383">
    <property type="entry name" value="PLP-dependent transferases"/>
    <property type="match status" value="1"/>
</dbReference>
<keyword evidence="2 4" id="KW-0560">Oxidoreductase</keyword>
<dbReference type="Gene3D" id="3.90.1150.10">
    <property type="entry name" value="Aspartate Aminotransferase, domain 1"/>
    <property type="match status" value="1"/>
</dbReference>